<dbReference type="Gramene" id="OE9A005745T1">
    <property type="protein sequence ID" value="OE9A005745C1"/>
    <property type="gene ID" value="OE9A005745"/>
</dbReference>
<accession>A0A8S0VBP2</accession>
<evidence type="ECO:0000256" key="3">
    <source>
        <dbReference type="SAM" id="MobiDB-lite"/>
    </source>
</evidence>
<comment type="similarity">
    <text evidence="2">Belongs to the LAZY family.</text>
</comment>
<evidence type="ECO:0000313" key="4">
    <source>
        <dbReference type="EMBL" id="CAA3028475.1"/>
    </source>
</evidence>
<dbReference type="GO" id="GO:0040008">
    <property type="term" value="P:regulation of growth"/>
    <property type="evidence" value="ECO:0007669"/>
    <property type="project" value="InterPro"/>
</dbReference>
<proteinExistence type="inferred from homology"/>
<protein>
    <submittedName>
        <fullName evidence="4">Uncharacterized protein</fullName>
    </submittedName>
</protein>
<feature type="region of interest" description="Disordered" evidence="3">
    <location>
        <begin position="62"/>
        <end position="86"/>
    </location>
</feature>
<dbReference type="OrthoDB" id="1729737at2759"/>
<dbReference type="AlphaFoldDB" id="A0A8S0VBP2"/>
<comment type="caution">
    <text evidence="4">The sequence shown here is derived from an EMBL/GenBank/DDBJ whole genome shotgun (WGS) entry which is preliminary data.</text>
</comment>
<gene>
    <name evidence="4" type="ORF">OLEA9_A005745</name>
</gene>
<evidence type="ECO:0000313" key="5">
    <source>
        <dbReference type="Proteomes" id="UP000594638"/>
    </source>
</evidence>
<dbReference type="InterPro" id="IPR044683">
    <property type="entry name" value="LAZY"/>
</dbReference>
<name>A0A8S0VBP2_OLEEU</name>
<feature type="region of interest" description="Disordered" evidence="3">
    <location>
        <begin position="167"/>
        <end position="189"/>
    </location>
</feature>
<keyword evidence="1" id="KW-0341">Growth regulation</keyword>
<sequence>MHQTCKEEFSDWPNGLFSIGTFGNNTLKDTENFNLQQCLSSNQDQPKGNLQLEKHIDCLPSLEHDKSSDDEEGNLQRPTSVIHSRESDTRLHSPAYVISKKSLSFLLKKALLCGGGFSSTPILRDPFPETKLDKQRIEKVLGAILQKKIYPQNSTQMAIVKKYLDMPESDGESEGSKWVKTDSECKSCA</sequence>
<keyword evidence="5" id="KW-1185">Reference proteome</keyword>
<organism evidence="4 5">
    <name type="scientific">Olea europaea subsp. europaea</name>
    <dbReference type="NCBI Taxonomy" id="158383"/>
    <lineage>
        <taxon>Eukaryota</taxon>
        <taxon>Viridiplantae</taxon>
        <taxon>Streptophyta</taxon>
        <taxon>Embryophyta</taxon>
        <taxon>Tracheophyta</taxon>
        <taxon>Spermatophyta</taxon>
        <taxon>Magnoliopsida</taxon>
        <taxon>eudicotyledons</taxon>
        <taxon>Gunneridae</taxon>
        <taxon>Pentapetalae</taxon>
        <taxon>asterids</taxon>
        <taxon>lamiids</taxon>
        <taxon>Lamiales</taxon>
        <taxon>Oleaceae</taxon>
        <taxon>Oleeae</taxon>
        <taxon>Olea</taxon>
    </lineage>
</organism>
<reference evidence="4 5" key="1">
    <citation type="submission" date="2019-12" db="EMBL/GenBank/DDBJ databases">
        <authorList>
            <person name="Alioto T."/>
            <person name="Alioto T."/>
            <person name="Gomez Garrido J."/>
        </authorList>
    </citation>
    <scope>NUCLEOTIDE SEQUENCE [LARGE SCALE GENOMIC DNA]</scope>
</reference>
<dbReference type="Proteomes" id="UP000594638">
    <property type="component" value="Unassembled WGS sequence"/>
</dbReference>
<dbReference type="PANTHER" id="PTHR34045:SF3">
    <property type="entry name" value="PROTEIN LAZY 4"/>
    <property type="match status" value="1"/>
</dbReference>
<evidence type="ECO:0000256" key="2">
    <source>
        <dbReference type="ARBA" id="ARBA00024198"/>
    </source>
</evidence>
<evidence type="ECO:0000256" key="1">
    <source>
        <dbReference type="ARBA" id="ARBA00022604"/>
    </source>
</evidence>
<dbReference type="PANTHER" id="PTHR34045">
    <property type="entry name" value="OS03G0406300 PROTEIN"/>
    <property type="match status" value="1"/>
</dbReference>
<feature type="compositionally biased region" description="Basic and acidic residues" evidence="3">
    <location>
        <begin position="174"/>
        <end position="189"/>
    </location>
</feature>
<dbReference type="EMBL" id="CACTIH010009256">
    <property type="protein sequence ID" value="CAA3028475.1"/>
    <property type="molecule type" value="Genomic_DNA"/>
</dbReference>
<dbReference type="GO" id="GO:0009630">
    <property type="term" value="P:gravitropism"/>
    <property type="evidence" value="ECO:0007669"/>
    <property type="project" value="InterPro"/>
</dbReference>